<name>A0A4Q0I2J2_9FIRM</name>
<gene>
    <name evidence="2" type="ORF">EFD62_12190</name>
</gene>
<evidence type="ECO:0000313" key="2">
    <source>
        <dbReference type="EMBL" id="RXE58416.1"/>
    </source>
</evidence>
<dbReference type="RefSeq" id="WP_069193671.1">
    <property type="nucleotide sequence ID" value="NZ_RLII01000018.1"/>
</dbReference>
<dbReference type="InterPro" id="IPR036237">
    <property type="entry name" value="Xyl_isomerase-like_sf"/>
</dbReference>
<keyword evidence="2" id="KW-0413">Isomerase</keyword>
<dbReference type="SUPFAM" id="SSF51658">
    <property type="entry name" value="Xylose isomerase-like"/>
    <property type="match status" value="1"/>
</dbReference>
<dbReference type="Pfam" id="PF01261">
    <property type="entry name" value="AP_endonuc_2"/>
    <property type="match status" value="1"/>
</dbReference>
<dbReference type="GO" id="GO:0016853">
    <property type="term" value="F:isomerase activity"/>
    <property type="evidence" value="ECO:0007669"/>
    <property type="project" value="UniProtKB-KW"/>
</dbReference>
<dbReference type="PANTHER" id="PTHR12110:SF21">
    <property type="entry name" value="XYLOSE ISOMERASE-LIKE TIM BARREL DOMAIN-CONTAINING PROTEIN"/>
    <property type="match status" value="1"/>
</dbReference>
<organism evidence="2 3">
    <name type="scientific">Acetivibrio mesophilus</name>
    <dbReference type="NCBI Taxonomy" id="2487273"/>
    <lineage>
        <taxon>Bacteria</taxon>
        <taxon>Bacillati</taxon>
        <taxon>Bacillota</taxon>
        <taxon>Clostridia</taxon>
        <taxon>Eubacteriales</taxon>
        <taxon>Oscillospiraceae</taxon>
        <taxon>Acetivibrio</taxon>
    </lineage>
</organism>
<keyword evidence="3" id="KW-1185">Reference proteome</keyword>
<protein>
    <submittedName>
        <fullName evidence="2">Sugar phosphate isomerase/epimerase</fullName>
    </submittedName>
</protein>
<dbReference type="InterPro" id="IPR050312">
    <property type="entry name" value="IolE/XylAMocC-like"/>
</dbReference>
<dbReference type="OrthoDB" id="2063291at2"/>
<proteinExistence type="predicted"/>
<dbReference type="EMBL" id="RLII01000018">
    <property type="protein sequence ID" value="RXE58416.1"/>
    <property type="molecule type" value="Genomic_DNA"/>
</dbReference>
<feature type="domain" description="Xylose isomerase-like TIM barrel" evidence="1">
    <location>
        <begin position="20"/>
        <end position="273"/>
    </location>
</feature>
<comment type="caution">
    <text evidence="2">The sequence shown here is derived from an EMBL/GenBank/DDBJ whole genome shotgun (WGS) entry which is preliminary data.</text>
</comment>
<reference evidence="3" key="1">
    <citation type="submission" date="2018-11" db="EMBL/GenBank/DDBJ databases">
        <title>Genome sequencing of a novel mesophilic and cellulolytic organism within the genus Hungateiclostridium.</title>
        <authorList>
            <person name="Rettenmaier R."/>
            <person name="Liebl W."/>
            <person name="Zverlov V."/>
        </authorList>
    </citation>
    <scope>NUCLEOTIDE SEQUENCE [LARGE SCALE GENOMIC DNA]</scope>
    <source>
        <strain evidence="3">N2K1</strain>
    </source>
</reference>
<accession>A0A4Q0I2J2</accession>
<evidence type="ECO:0000259" key="1">
    <source>
        <dbReference type="Pfam" id="PF01261"/>
    </source>
</evidence>
<dbReference type="Proteomes" id="UP000289166">
    <property type="component" value="Unassembled WGS sequence"/>
</dbReference>
<dbReference type="Gene3D" id="3.20.20.150">
    <property type="entry name" value="Divalent-metal-dependent TIM barrel enzymes"/>
    <property type="match status" value="1"/>
</dbReference>
<sequence>MRIGVRAHDLGKQSVEELAQKISEMGFDCIQLALSKAISGMDFSLGKLNPGMAWRIGKTFERYGIQIAVLGCYINPVHPDKEERRRQIERFKEHLRFARGFGCGIVATETGSINADFSFHPDNHGEKAFGELADSVKEMTDEAERFGVIAAIEGVTRYVTHTPERIAKLLEVVDSNNLQVVFDPVNLISIDNYHDQEGVITRSFELFGDRIVILHAKDFVVSEGRMITVQAGKGMLNYDLLFKLLKANKPDINILMENAKPETMVEGIAYLRTKYFNAL</sequence>
<evidence type="ECO:0000313" key="3">
    <source>
        <dbReference type="Proteomes" id="UP000289166"/>
    </source>
</evidence>
<dbReference type="PANTHER" id="PTHR12110">
    <property type="entry name" value="HYDROXYPYRUVATE ISOMERASE"/>
    <property type="match status" value="1"/>
</dbReference>
<dbReference type="AlphaFoldDB" id="A0A4Q0I2J2"/>
<dbReference type="InterPro" id="IPR013022">
    <property type="entry name" value="Xyl_isomerase-like_TIM-brl"/>
</dbReference>